<evidence type="ECO:0000256" key="1">
    <source>
        <dbReference type="SAM" id="Phobius"/>
    </source>
</evidence>
<keyword evidence="1" id="KW-1133">Transmembrane helix</keyword>
<feature type="transmembrane region" description="Helical" evidence="1">
    <location>
        <begin position="39"/>
        <end position="58"/>
    </location>
</feature>
<reference evidence="2" key="1">
    <citation type="journal article" date="2014" name="PLoS Genet.">
        <title>Signature Gene Expression Reveals Novel Clues to the Molecular Mechanisms of Dimorphic Transition in Penicillium marneffei.</title>
        <authorList>
            <person name="Yang E."/>
            <person name="Wang G."/>
            <person name="Cai J."/>
            <person name="Woo P.C."/>
            <person name="Lau S.K."/>
            <person name="Yuen K.-Y."/>
            <person name="Chow W.-N."/>
            <person name="Lin X."/>
        </authorList>
    </citation>
    <scope>NUCLEOTIDE SEQUENCE [LARGE SCALE GENOMIC DNA]</scope>
    <source>
        <strain evidence="2">PM1</strain>
    </source>
</reference>
<comment type="caution">
    <text evidence="2">The sequence shown here is derived from an EMBL/GenBank/DDBJ whole genome shotgun (WGS) entry which is preliminary data.</text>
</comment>
<gene>
    <name evidence="2" type="ORF">GQ26_0080710</name>
</gene>
<protein>
    <submittedName>
        <fullName evidence="2">Uncharacterized protein</fullName>
    </submittedName>
</protein>
<proteinExistence type="predicted"/>
<dbReference type="HOGENOM" id="CLU_2623677_0_0_1"/>
<sequence>MPNYHYSKLQNDLDDEEDVHQQSSTIEFSSLKDSYRLRLVISGGIIAMLIIAFFGLYYGKMGHLFCQMGLKHANSPKA</sequence>
<keyword evidence="1" id="KW-0812">Transmembrane</keyword>
<organism evidence="2">
    <name type="scientific">Talaromyces marneffei PM1</name>
    <dbReference type="NCBI Taxonomy" id="1077442"/>
    <lineage>
        <taxon>Eukaryota</taxon>
        <taxon>Fungi</taxon>
        <taxon>Dikarya</taxon>
        <taxon>Ascomycota</taxon>
        <taxon>Pezizomycotina</taxon>
        <taxon>Eurotiomycetes</taxon>
        <taxon>Eurotiomycetidae</taxon>
        <taxon>Eurotiales</taxon>
        <taxon>Trichocomaceae</taxon>
        <taxon>Talaromyces</taxon>
        <taxon>Talaromyces sect. Talaromyces</taxon>
    </lineage>
</organism>
<name>A0A093VT86_TALMA</name>
<accession>A0A093VT86</accession>
<keyword evidence="1" id="KW-0472">Membrane</keyword>
<evidence type="ECO:0000313" key="2">
    <source>
        <dbReference type="EMBL" id="KFX49846.1"/>
    </source>
</evidence>
<dbReference type="AlphaFoldDB" id="A0A093VT86"/>
<dbReference type="EMBL" id="JPOX01000008">
    <property type="protein sequence ID" value="KFX49846.1"/>
    <property type="molecule type" value="Genomic_DNA"/>
</dbReference>